<dbReference type="InterPro" id="IPR052906">
    <property type="entry name" value="Type_IV_Methyl-Rstrct_Enzyme"/>
</dbReference>
<dbReference type="InterPro" id="IPR011856">
    <property type="entry name" value="tRNA_endonuc-like_dom_sf"/>
</dbReference>
<feature type="domain" description="Restriction endonuclease type IV Mrr" evidence="2">
    <location>
        <begin position="168"/>
        <end position="287"/>
    </location>
</feature>
<dbReference type="PANTHER" id="PTHR30015:SF7">
    <property type="entry name" value="TYPE IV METHYL-DIRECTED RESTRICTION ENZYME ECOKMRR"/>
    <property type="match status" value="1"/>
</dbReference>
<feature type="region of interest" description="Disordered" evidence="1">
    <location>
        <begin position="113"/>
        <end position="143"/>
    </location>
</feature>
<evidence type="ECO:0000313" key="5">
    <source>
        <dbReference type="Proteomes" id="UP001235849"/>
    </source>
</evidence>
<reference evidence="4 5" key="1">
    <citation type="submission" date="2023-01" db="EMBL/GenBank/DDBJ databases">
        <title>Novel diversity within Roseofilum (Cyanobacteria; Desertifilaceae) from marine benthic mats with descriptions of four novel species.</title>
        <authorList>
            <person name="Wang Y."/>
            <person name="Berthold D.E."/>
            <person name="Hu J."/>
            <person name="Lefler F.W."/>
            <person name="Laughinghouse H.D. IV."/>
        </authorList>
    </citation>
    <scope>NUCLEOTIDE SEQUENCE [LARGE SCALE GENOMIC DNA]</scope>
    <source>
        <strain evidence="4 5">BLCC-M114</strain>
    </source>
</reference>
<name>A0ABT7B671_9CYAN</name>
<evidence type="ECO:0000259" key="2">
    <source>
        <dbReference type="Pfam" id="PF04471"/>
    </source>
</evidence>
<feature type="domain" description="Restriction system protein Mrr-like N-terminal" evidence="3">
    <location>
        <begin position="6"/>
        <end position="91"/>
    </location>
</feature>
<dbReference type="SUPFAM" id="SSF52980">
    <property type="entry name" value="Restriction endonuclease-like"/>
    <property type="match status" value="1"/>
</dbReference>
<evidence type="ECO:0000259" key="3">
    <source>
        <dbReference type="Pfam" id="PF14338"/>
    </source>
</evidence>
<keyword evidence="4" id="KW-0378">Hydrolase</keyword>
<dbReference type="PANTHER" id="PTHR30015">
    <property type="entry name" value="MRR RESTRICTION SYSTEM PROTEIN"/>
    <property type="match status" value="1"/>
</dbReference>
<proteinExistence type="predicted"/>
<evidence type="ECO:0000313" key="4">
    <source>
        <dbReference type="EMBL" id="MDJ1174672.1"/>
    </source>
</evidence>
<comment type="caution">
    <text evidence="4">The sequence shown here is derived from an EMBL/GenBank/DDBJ whole genome shotgun (WGS) entry which is preliminary data.</text>
</comment>
<dbReference type="EMBL" id="JAQOSO010000060">
    <property type="protein sequence ID" value="MDJ1174672.1"/>
    <property type="molecule type" value="Genomic_DNA"/>
</dbReference>
<dbReference type="GO" id="GO:0004519">
    <property type="term" value="F:endonuclease activity"/>
    <property type="evidence" value="ECO:0007669"/>
    <property type="project" value="UniProtKB-KW"/>
</dbReference>
<dbReference type="InterPro" id="IPR025745">
    <property type="entry name" value="Mrr-like_N_dom"/>
</dbReference>
<organism evidence="4 5">
    <name type="scientific">Roseofilum capinflatum BLCC-M114</name>
    <dbReference type="NCBI Taxonomy" id="3022440"/>
    <lineage>
        <taxon>Bacteria</taxon>
        <taxon>Bacillati</taxon>
        <taxon>Cyanobacteriota</taxon>
        <taxon>Cyanophyceae</taxon>
        <taxon>Desertifilales</taxon>
        <taxon>Desertifilaceae</taxon>
        <taxon>Roseofilum</taxon>
        <taxon>Roseofilum capinflatum</taxon>
    </lineage>
</organism>
<dbReference type="Pfam" id="PF14338">
    <property type="entry name" value="Mrr_N"/>
    <property type="match status" value="1"/>
</dbReference>
<dbReference type="Pfam" id="PF04471">
    <property type="entry name" value="Mrr_cat"/>
    <property type="match status" value="1"/>
</dbReference>
<dbReference type="Gene3D" id="3.40.1350.10">
    <property type="match status" value="1"/>
</dbReference>
<dbReference type="InterPro" id="IPR011335">
    <property type="entry name" value="Restrct_endonuc-II-like"/>
</dbReference>
<keyword evidence="5" id="KW-1185">Reference proteome</keyword>
<dbReference type="RefSeq" id="WP_283766994.1">
    <property type="nucleotide sequence ID" value="NZ_JAQOSO010000060.1"/>
</dbReference>
<sequence length="313" mass="35040">MAIPDFQAILLPLLKLAGDQKRHSMQEAIQYLANTFQLTNEERKELLPSGKQAVFDNRVGWARTYLKKAGLLESPARSFFQITNRGVDLLQTNPSKINTAFLKKYPEFRKFQMGNPSKDKSASDNDANLSISEGEGQGSNQQTPEEILEYSYQELRSALAQELLEKVKSCSPSFFERLVVELLVKMGYGGSIKEAGRAMGKTGDEGIDGMIKEDRLGLDRIYIQAKRWQDSVGRPEIQKFVGALAGQGANKGIFITTSRFTEQAKTYSPKNDTKVVLIDGAELAEYMIDFDLGVSTVSEYKLKKIDTDYFEAD</sequence>
<gene>
    <name evidence="4" type="ORF">PMG25_11265</name>
</gene>
<evidence type="ECO:0000256" key="1">
    <source>
        <dbReference type="SAM" id="MobiDB-lite"/>
    </source>
</evidence>
<accession>A0ABT7B671</accession>
<protein>
    <submittedName>
        <fullName evidence="4">Restriction endonuclease</fullName>
    </submittedName>
</protein>
<dbReference type="Proteomes" id="UP001235849">
    <property type="component" value="Unassembled WGS sequence"/>
</dbReference>
<keyword evidence="4" id="KW-0540">Nuclease</keyword>
<keyword evidence="4" id="KW-0255">Endonuclease</keyword>
<dbReference type="InterPro" id="IPR007560">
    <property type="entry name" value="Restrct_endonuc_IV_Mrr"/>
</dbReference>